<sequence length="417" mass="45356">MQSPGSSSFSAPGNGITFNEVSRARLIFFFALAHAPAVGLLLLVWFATHKLLPVCNIQLLFSDATSSECAPVLSNGVELICVMLGIAAWRIAFELKLICWEAATIVARALGLGSLRLGTADELPEQRPYTLAVFTAFMRSLVVEALRLLSLELCVSVVIAAAWGMREKNDIHASGSNAQCWLDIDDPRFILTLWLGAGWTIAEVASGSWQMIRFLPLLRSVDDVLPELEEDVLEDYVSHPALDVPPAERMSSPRQLSRSPSPAQSNDSDAELFLASDCSMDEDNLSIMVLLREKDELEAQLGEPLENLSAATVALWRIDSVLWNLASSLVISASFSLAQGCSSIGKGNNPNPYPFLVFPPFAHMASMFSILVLIHTVVTAAWMILLPRFGATTVTYMSLLLGLGLFFVGLARWGAVV</sequence>
<feature type="region of interest" description="Disordered" evidence="1">
    <location>
        <begin position="243"/>
        <end position="268"/>
    </location>
</feature>
<evidence type="ECO:0008006" key="5">
    <source>
        <dbReference type="Google" id="ProtNLM"/>
    </source>
</evidence>
<accession>A0AAF0EX91</accession>
<dbReference type="EMBL" id="CP119881">
    <property type="protein sequence ID" value="WFD36407.1"/>
    <property type="molecule type" value="Genomic_DNA"/>
</dbReference>
<keyword evidence="2" id="KW-1133">Transmembrane helix</keyword>
<protein>
    <recommendedName>
        <fullName evidence="5">Transmembrane protein</fullName>
    </recommendedName>
</protein>
<dbReference type="AlphaFoldDB" id="A0AAF0EX91"/>
<evidence type="ECO:0000256" key="2">
    <source>
        <dbReference type="SAM" id="Phobius"/>
    </source>
</evidence>
<evidence type="ECO:0000313" key="3">
    <source>
        <dbReference type="EMBL" id="WFD36407.1"/>
    </source>
</evidence>
<evidence type="ECO:0000256" key="1">
    <source>
        <dbReference type="SAM" id="MobiDB-lite"/>
    </source>
</evidence>
<keyword evidence="4" id="KW-1185">Reference proteome</keyword>
<dbReference type="Proteomes" id="UP001219933">
    <property type="component" value="Chromosome 5"/>
</dbReference>
<evidence type="ECO:0000313" key="4">
    <source>
        <dbReference type="Proteomes" id="UP001219933"/>
    </source>
</evidence>
<feature type="transmembrane region" description="Helical" evidence="2">
    <location>
        <begin position="393"/>
        <end position="415"/>
    </location>
</feature>
<reference evidence="3" key="1">
    <citation type="submission" date="2023-03" db="EMBL/GenBank/DDBJ databases">
        <title>Mating type loci evolution in Malassezia.</title>
        <authorList>
            <person name="Coelho M.A."/>
        </authorList>
    </citation>
    <scope>NUCLEOTIDE SEQUENCE</scope>
    <source>
        <strain evidence="3">CBS 11721</strain>
    </source>
</reference>
<feature type="compositionally biased region" description="Low complexity" evidence="1">
    <location>
        <begin position="252"/>
        <end position="265"/>
    </location>
</feature>
<name>A0AAF0EX91_9BASI</name>
<feature type="transmembrane region" description="Helical" evidence="2">
    <location>
        <begin position="26"/>
        <end position="47"/>
    </location>
</feature>
<gene>
    <name evidence="3" type="ORF">MCUN1_003286</name>
</gene>
<organism evidence="3 4">
    <name type="scientific">Malassezia cuniculi</name>
    <dbReference type="NCBI Taxonomy" id="948313"/>
    <lineage>
        <taxon>Eukaryota</taxon>
        <taxon>Fungi</taxon>
        <taxon>Dikarya</taxon>
        <taxon>Basidiomycota</taxon>
        <taxon>Ustilaginomycotina</taxon>
        <taxon>Malasseziomycetes</taxon>
        <taxon>Malasseziales</taxon>
        <taxon>Malasseziaceae</taxon>
        <taxon>Malassezia</taxon>
    </lineage>
</organism>
<keyword evidence="2" id="KW-0812">Transmembrane</keyword>
<keyword evidence="2" id="KW-0472">Membrane</keyword>
<proteinExistence type="predicted"/>
<feature type="transmembrane region" description="Helical" evidence="2">
    <location>
        <begin position="365"/>
        <end position="386"/>
    </location>
</feature>